<comment type="caution">
    <text evidence="1">The sequence shown here is derived from an EMBL/GenBank/DDBJ whole genome shotgun (WGS) entry which is preliminary data.</text>
</comment>
<feature type="non-terminal residue" evidence="1">
    <location>
        <position position="1"/>
    </location>
</feature>
<reference evidence="1" key="1">
    <citation type="submission" date="2021-06" db="EMBL/GenBank/DDBJ databases">
        <authorList>
            <person name="Kallberg Y."/>
            <person name="Tangrot J."/>
            <person name="Rosling A."/>
        </authorList>
    </citation>
    <scope>NUCLEOTIDE SEQUENCE</scope>
    <source>
        <strain evidence="1">AU212A</strain>
    </source>
</reference>
<keyword evidence="2" id="KW-1185">Reference proteome</keyword>
<evidence type="ECO:0000313" key="1">
    <source>
        <dbReference type="EMBL" id="CAG8580027.1"/>
    </source>
</evidence>
<dbReference type="EMBL" id="CAJVPM010011297">
    <property type="protein sequence ID" value="CAG8580027.1"/>
    <property type="molecule type" value="Genomic_DNA"/>
</dbReference>
<dbReference type="Proteomes" id="UP000789860">
    <property type="component" value="Unassembled WGS sequence"/>
</dbReference>
<name>A0ACA9MAF4_9GLOM</name>
<protein>
    <submittedName>
        <fullName evidence="1">10666_t:CDS:1</fullName>
    </submittedName>
</protein>
<proteinExistence type="predicted"/>
<evidence type="ECO:0000313" key="2">
    <source>
        <dbReference type="Proteomes" id="UP000789860"/>
    </source>
</evidence>
<accession>A0ACA9MAF4</accession>
<sequence>IGKFKNSLNDQDQKQEQEQYMKNSNIAKVYVQTQLSKQHNSLNICSKQINAIP</sequence>
<feature type="non-terminal residue" evidence="1">
    <location>
        <position position="53"/>
    </location>
</feature>
<gene>
    <name evidence="1" type="ORF">SCALOS_LOCUS6169</name>
</gene>
<organism evidence="1 2">
    <name type="scientific">Scutellospora calospora</name>
    <dbReference type="NCBI Taxonomy" id="85575"/>
    <lineage>
        <taxon>Eukaryota</taxon>
        <taxon>Fungi</taxon>
        <taxon>Fungi incertae sedis</taxon>
        <taxon>Mucoromycota</taxon>
        <taxon>Glomeromycotina</taxon>
        <taxon>Glomeromycetes</taxon>
        <taxon>Diversisporales</taxon>
        <taxon>Gigasporaceae</taxon>
        <taxon>Scutellospora</taxon>
    </lineage>
</organism>